<comment type="similarity">
    <text evidence="1">Belongs to the aldehyde dehydrogenase family.</text>
</comment>
<accession>A0A1W6Z0D2</accession>
<dbReference type="InterPro" id="IPR016162">
    <property type="entry name" value="Ald_DH_N"/>
</dbReference>
<dbReference type="RefSeq" id="WP_420042393.1">
    <property type="nucleotide sequence ID" value="NZ_CP021109.1"/>
</dbReference>
<dbReference type="InterPro" id="IPR016163">
    <property type="entry name" value="Ald_DH_C"/>
</dbReference>
<gene>
    <name evidence="4" type="ORF">CAL13_11720</name>
</gene>
<dbReference type="Pfam" id="PF00171">
    <property type="entry name" value="Aldedh"/>
    <property type="match status" value="1"/>
</dbReference>
<name>A0A1W6Z0D2_9BORD</name>
<sequence length="485" mass="51435">MNASTASLLPPGAMPATGTLIDGNWLDSPRRFPVLDKYTGQTIAQVCEATREQVADAIRVASAAARRGAPAPHERARVLRQAAALIESRREHFVQVMAAEAGFTLADANGEVDRAMVTLNLSAEEAVRLVGEMVPFAASPGAEKRLGFTQRFPVGVVCAITPFNSPLNTVLHKVAPAYAAGNAVVLKPSAFTPLTAALLGEVLLAAGMPPAFLAITQGEGDSVGGWLLEEQDIAFYTFTGSTRVGRIIQQAAGLRRTQMELGSIASTIVCEDADLARAIPKIANAGLRKAGQVCTSVQRLYVHRSLAEEVTRRLVDFAATLPAGDPRDPATRVGPLISEQSAIRAETWIREAVDGGARLLCGGRRSGSVIEPAILADAPDGGRVWCQEAFAPMLVLRPFDDFDAALASANDTPFGLSAGVFTQDIDRALKAARTLRFGTVQINETSSARSDVMPFGGVKDSGFGKEGPAYAIREMTEERLVIFNP</sequence>
<dbReference type="AlphaFoldDB" id="A0A1W6Z0D2"/>
<evidence type="ECO:0000313" key="5">
    <source>
        <dbReference type="Proteomes" id="UP000194139"/>
    </source>
</evidence>
<dbReference type="EMBL" id="CP021109">
    <property type="protein sequence ID" value="ARP86800.1"/>
    <property type="molecule type" value="Genomic_DNA"/>
</dbReference>
<proteinExistence type="inferred from homology"/>
<evidence type="ECO:0000313" key="4">
    <source>
        <dbReference type="EMBL" id="ARP86800.1"/>
    </source>
</evidence>
<evidence type="ECO:0000256" key="1">
    <source>
        <dbReference type="ARBA" id="ARBA00009986"/>
    </source>
</evidence>
<keyword evidence="5" id="KW-1185">Reference proteome</keyword>
<dbReference type="PANTHER" id="PTHR42991">
    <property type="entry name" value="ALDEHYDE DEHYDROGENASE"/>
    <property type="match status" value="1"/>
</dbReference>
<evidence type="ECO:0000259" key="3">
    <source>
        <dbReference type="Pfam" id="PF00171"/>
    </source>
</evidence>
<dbReference type="InterPro" id="IPR015590">
    <property type="entry name" value="Aldehyde_DH_dom"/>
</dbReference>
<dbReference type="Gene3D" id="3.40.605.10">
    <property type="entry name" value="Aldehyde Dehydrogenase, Chain A, domain 1"/>
    <property type="match status" value="1"/>
</dbReference>
<protein>
    <submittedName>
        <fullName evidence="4">Aldehyde dehydrogenase</fullName>
    </submittedName>
</protein>
<reference evidence="4 5" key="1">
    <citation type="submission" date="2017-05" db="EMBL/GenBank/DDBJ databases">
        <title>Complete and WGS of Bordetella genogroups.</title>
        <authorList>
            <person name="Spilker T."/>
            <person name="LiPuma J."/>
        </authorList>
    </citation>
    <scope>NUCLEOTIDE SEQUENCE [LARGE SCALE GENOMIC DNA]</scope>
    <source>
        <strain evidence="4 5">AU17164</strain>
    </source>
</reference>
<dbReference type="GO" id="GO:0008911">
    <property type="term" value="F:lactaldehyde dehydrogenase (NAD+) activity"/>
    <property type="evidence" value="ECO:0007669"/>
    <property type="project" value="TreeGrafter"/>
</dbReference>
<dbReference type="Gene3D" id="3.40.309.10">
    <property type="entry name" value="Aldehyde Dehydrogenase, Chain A, domain 2"/>
    <property type="match status" value="1"/>
</dbReference>
<keyword evidence="2" id="KW-0560">Oxidoreductase</keyword>
<dbReference type="InterPro" id="IPR016161">
    <property type="entry name" value="Ald_DH/histidinol_DH"/>
</dbReference>
<dbReference type="Proteomes" id="UP000194139">
    <property type="component" value="Chromosome"/>
</dbReference>
<feature type="domain" description="Aldehyde dehydrogenase" evidence="3">
    <location>
        <begin position="27"/>
        <end position="479"/>
    </location>
</feature>
<organism evidence="4 5">
    <name type="scientific">Bordetella genomosp. 9</name>
    <dbReference type="NCBI Taxonomy" id="1416803"/>
    <lineage>
        <taxon>Bacteria</taxon>
        <taxon>Pseudomonadati</taxon>
        <taxon>Pseudomonadota</taxon>
        <taxon>Betaproteobacteria</taxon>
        <taxon>Burkholderiales</taxon>
        <taxon>Alcaligenaceae</taxon>
        <taxon>Bordetella</taxon>
    </lineage>
</organism>
<evidence type="ECO:0000256" key="2">
    <source>
        <dbReference type="ARBA" id="ARBA00023002"/>
    </source>
</evidence>
<dbReference type="InterPro" id="IPR051020">
    <property type="entry name" value="ALDH-related_metabolic_enz"/>
</dbReference>
<dbReference type="SUPFAM" id="SSF53720">
    <property type="entry name" value="ALDH-like"/>
    <property type="match status" value="1"/>
</dbReference>
<dbReference type="PANTHER" id="PTHR42991:SF1">
    <property type="entry name" value="ALDEHYDE DEHYDROGENASE"/>
    <property type="match status" value="1"/>
</dbReference>